<evidence type="ECO:0000313" key="8">
    <source>
        <dbReference type="Proteomes" id="UP000717515"/>
    </source>
</evidence>
<name>A0A9P8CX30_MORAP</name>
<dbReference type="InterPro" id="IPR001841">
    <property type="entry name" value="Znf_RING"/>
</dbReference>
<dbReference type="SUPFAM" id="SSF57850">
    <property type="entry name" value="RING/U-box"/>
    <property type="match status" value="1"/>
</dbReference>
<dbReference type="GO" id="GO:0006301">
    <property type="term" value="P:DNA damage tolerance"/>
    <property type="evidence" value="ECO:0007669"/>
    <property type="project" value="InterPro"/>
</dbReference>
<keyword evidence="2 4" id="KW-0863">Zinc-finger</keyword>
<feature type="compositionally biased region" description="Basic and acidic residues" evidence="5">
    <location>
        <begin position="173"/>
        <end position="199"/>
    </location>
</feature>
<dbReference type="Pfam" id="PF13923">
    <property type="entry name" value="zf-C3HC4_2"/>
    <property type="match status" value="1"/>
</dbReference>
<keyword evidence="3" id="KW-0862">Zinc</keyword>
<dbReference type="AlphaFoldDB" id="A0A9P8CX30"/>
<reference evidence="7" key="1">
    <citation type="submission" date="2021-07" db="EMBL/GenBank/DDBJ databases">
        <title>Draft genome of Mortierella alpina, strain LL118, isolated from an aspen leaf litter sample.</title>
        <authorList>
            <person name="Yang S."/>
            <person name="Vinatzer B.A."/>
        </authorList>
    </citation>
    <scope>NUCLEOTIDE SEQUENCE</scope>
    <source>
        <strain evidence="7">LL118</strain>
    </source>
</reference>
<dbReference type="GO" id="GO:0003697">
    <property type="term" value="F:single-stranded DNA binding"/>
    <property type="evidence" value="ECO:0007669"/>
    <property type="project" value="InterPro"/>
</dbReference>
<dbReference type="GO" id="GO:0006513">
    <property type="term" value="P:protein monoubiquitination"/>
    <property type="evidence" value="ECO:0007669"/>
    <property type="project" value="InterPro"/>
</dbReference>
<dbReference type="InterPro" id="IPR017907">
    <property type="entry name" value="Znf_RING_CS"/>
</dbReference>
<dbReference type="GO" id="GO:0061630">
    <property type="term" value="F:ubiquitin protein ligase activity"/>
    <property type="evidence" value="ECO:0007669"/>
    <property type="project" value="InterPro"/>
</dbReference>
<dbReference type="PROSITE" id="PS50089">
    <property type="entry name" value="ZF_RING_2"/>
    <property type="match status" value="1"/>
</dbReference>
<dbReference type="PANTHER" id="PTHR14134">
    <property type="entry name" value="E3 UBIQUITIN-PROTEIN LIGASE RAD18"/>
    <property type="match status" value="1"/>
</dbReference>
<dbReference type="Proteomes" id="UP000717515">
    <property type="component" value="Unassembled WGS sequence"/>
</dbReference>
<dbReference type="PROSITE" id="PS00518">
    <property type="entry name" value="ZF_RING_1"/>
    <property type="match status" value="1"/>
</dbReference>
<dbReference type="InterPro" id="IPR013083">
    <property type="entry name" value="Znf_RING/FYVE/PHD"/>
</dbReference>
<dbReference type="Gene3D" id="3.30.40.10">
    <property type="entry name" value="Zinc/RING finger domain, C3HC4 (zinc finger)"/>
    <property type="match status" value="1"/>
</dbReference>
<evidence type="ECO:0000256" key="4">
    <source>
        <dbReference type="PROSITE-ProRule" id="PRU00175"/>
    </source>
</evidence>
<comment type="caution">
    <text evidence="7">The sequence shown here is derived from an EMBL/GenBank/DDBJ whole genome shotgun (WGS) entry which is preliminary data.</text>
</comment>
<proteinExistence type="predicted"/>
<feature type="region of interest" description="Disordered" evidence="5">
    <location>
        <begin position="156"/>
        <end position="237"/>
    </location>
</feature>
<dbReference type="SMART" id="SM00184">
    <property type="entry name" value="RING"/>
    <property type="match status" value="1"/>
</dbReference>
<accession>A0A9P8CX30</accession>
<evidence type="ECO:0000256" key="1">
    <source>
        <dbReference type="ARBA" id="ARBA00022723"/>
    </source>
</evidence>
<feature type="domain" description="RING-type" evidence="6">
    <location>
        <begin position="17"/>
        <end position="56"/>
    </location>
</feature>
<dbReference type="PANTHER" id="PTHR14134:SF2">
    <property type="entry name" value="E3 UBIQUITIN-PROTEIN LIGASE RAD18"/>
    <property type="match status" value="1"/>
</dbReference>
<evidence type="ECO:0000256" key="5">
    <source>
        <dbReference type="SAM" id="MobiDB-lite"/>
    </source>
</evidence>
<evidence type="ECO:0000256" key="2">
    <source>
        <dbReference type="ARBA" id="ARBA00022771"/>
    </source>
</evidence>
<dbReference type="GO" id="GO:0005634">
    <property type="term" value="C:nucleus"/>
    <property type="evidence" value="ECO:0007669"/>
    <property type="project" value="TreeGrafter"/>
</dbReference>
<organism evidence="7 8">
    <name type="scientific">Mortierella alpina</name>
    <name type="common">Oleaginous fungus</name>
    <name type="synonym">Mortierella renispora</name>
    <dbReference type="NCBI Taxonomy" id="64518"/>
    <lineage>
        <taxon>Eukaryota</taxon>
        <taxon>Fungi</taxon>
        <taxon>Fungi incertae sedis</taxon>
        <taxon>Mucoromycota</taxon>
        <taxon>Mortierellomycotina</taxon>
        <taxon>Mortierellomycetes</taxon>
        <taxon>Mortierellales</taxon>
        <taxon>Mortierellaceae</taxon>
        <taxon>Mortierella</taxon>
    </lineage>
</organism>
<gene>
    <name evidence="7" type="ORF">KVV02_003533</name>
</gene>
<evidence type="ECO:0000313" key="7">
    <source>
        <dbReference type="EMBL" id="KAG9323873.1"/>
    </source>
</evidence>
<dbReference type="GO" id="GO:0008270">
    <property type="term" value="F:zinc ion binding"/>
    <property type="evidence" value="ECO:0007669"/>
    <property type="project" value="UniProtKB-KW"/>
</dbReference>
<protein>
    <recommendedName>
        <fullName evidence="6">RING-type domain-containing protein</fullName>
    </recommendedName>
</protein>
<sequence>MAAFDNSIEDLSALLQCPLCGNELQSTFTVQECGHNFCLDCIHPILGRECQCPTCKIPARVGNLLKNPSYDILVACTAKLRAVRQAIFTASEQTASQNGTSSQIHHAEFESGTPIGTVIWTYDCGPTFDHSPPVSSISSSIDMQTFPSLDAALATHRREKAAQPNGIASDQDPDPHPEPLPSRNEDPAHDDTEHDRPENSEPLSTPKRPREQYNGAYISDRSVRIKSEPLPSASGVH</sequence>
<dbReference type="InterPro" id="IPR039577">
    <property type="entry name" value="Rad18"/>
</dbReference>
<dbReference type="GO" id="GO:0097505">
    <property type="term" value="C:Rad6-Rad18 complex"/>
    <property type="evidence" value="ECO:0007669"/>
    <property type="project" value="TreeGrafter"/>
</dbReference>
<evidence type="ECO:0000259" key="6">
    <source>
        <dbReference type="PROSITE" id="PS50089"/>
    </source>
</evidence>
<keyword evidence="1" id="KW-0479">Metal-binding</keyword>
<dbReference type="EMBL" id="JAIFTL010000085">
    <property type="protein sequence ID" value="KAG9323873.1"/>
    <property type="molecule type" value="Genomic_DNA"/>
</dbReference>
<evidence type="ECO:0000256" key="3">
    <source>
        <dbReference type="ARBA" id="ARBA00022833"/>
    </source>
</evidence>